<dbReference type="InterPro" id="IPR012773">
    <property type="entry name" value="Ectoine_EctB"/>
</dbReference>
<dbReference type="Pfam" id="PF00202">
    <property type="entry name" value="Aminotran_3"/>
    <property type="match status" value="1"/>
</dbReference>
<sequence>MSIFEEIESNVRSYCRSFPDTFSSAKGSFVYATSGKQYIDFFTGAGALNYGHNHEHMKRRIIEYLESDGIVHSLDMYTVAKEQFLQTFRSKILDKGDYPYKVQFCGPTGTNAVEAAIKLARKVTKRVGVFAFTGSFHGMSLGSLSVTSNHYHRQAAGIPLSHVTFIPYPGDTYNIDSIDYIEKVLQDDHSGVDKPAAIIVETIQAEGGINVAPIEWLQALNEICKKHEILLICDDVQVGCGRTGSFLSFEDAGIVPDLVILSKSISGYGLPMALLLINERYDIWTPGEHNGTFRGNQLAIVAATAGLELWSSSQFQKEVGWKSSLIKTILERYISSIELNIEIRGKGMIWGIDFSGIHAKEKANEIRDKCFSNGLIVECVGRQDTVVKILPALTIEPEILRQGLEILVDSIAVALKQATVT</sequence>
<dbReference type="PANTHER" id="PTHR43552:SF2">
    <property type="entry name" value="DIAMINOBUTYRATE--2-OXOGLUTARATE TRANSAMINASE"/>
    <property type="match status" value="1"/>
</dbReference>
<dbReference type="NCBIfam" id="TIGR00709">
    <property type="entry name" value="dat"/>
    <property type="match status" value="1"/>
</dbReference>
<comment type="cofactor">
    <cofactor evidence="1 12">
        <name>pyridoxal 5'-phosphate</name>
        <dbReference type="ChEBI" id="CHEBI:597326"/>
    </cofactor>
</comment>
<evidence type="ECO:0000256" key="10">
    <source>
        <dbReference type="ARBA" id="ARBA00049111"/>
    </source>
</evidence>
<dbReference type="InterPro" id="IPR015421">
    <property type="entry name" value="PyrdxlP-dep_Trfase_major"/>
</dbReference>
<dbReference type="RefSeq" id="WP_199018138.1">
    <property type="nucleotide sequence ID" value="NZ_JAELUP010000011.1"/>
</dbReference>
<evidence type="ECO:0000256" key="4">
    <source>
        <dbReference type="ARBA" id="ARBA00008954"/>
    </source>
</evidence>
<evidence type="ECO:0000256" key="7">
    <source>
        <dbReference type="ARBA" id="ARBA00022576"/>
    </source>
</evidence>
<evidence type="ECO:0000256" key="12">
    <source>
        <dbReference type="RuleBase" id="RU365034"/>
    </source>
</evidence>
<proteinExistence type="inferred from homology"/>
<dbReference type="Gene3D" id="3.40.640.10">
    <property type="entry name" value="Type I PLP-dependent aspartate aminotransferase-like (Major domain)"/>
    <property type="match status" value="1"/>
</dbReference>
<dbReference type="InterPro" id="IPR015424">
    <property type="entry name" value="PyrdxlP-dep_Trfase"/>
</dbReference>
<dbReference type="Proteomes" id="UP000640274">
    <property type="component" value="Unassembled WGS sequence"/>
</dbReference>
<dbReference type="CDD" id="cd00610">
    <property type="entry name" value="OAT_like"/>
    <property type="match status" value="1"/>
</dbReference>
<accession>A0A934J532</accession>
<evidence type="ECO:0000313" key="13">
    <source>
        <dbReference type="EMBL" id="MBJ6360575.1"/>
    </source>
</evidence>
<dbReference type="AlphaFoldDB" id="A0A934J532"/>
<dbReference type="PIRSF" id="PIRSF000521">
    <property type="entry name" value="Transaminase_4ab_Lys_Orn"/>
    <property type="match status" value="1"/>
</dbReference>
<dbReference type="NCBIfam" id="NF006733">
    <property type="entry name" value="PRK09264.1"/>
    <property type="match status" value="1"/>
</dbReference>
<gene>
    <name evidence="13" type="primary">ectB</name>
    <name evidence="13" type="ORF">JFN88_04465</name>
</gene>
<dbReference type="Gene3D" id="3.90.1150.10">
    <property type="entry name" value="Aspartate Aminotransferase, domain 1"/>
    <property type="match status" value="1"/>
</dbReference>
<organism evidence="13 14">
    <name type="scientific">Paenibacillus roseus</name>
    <dbReference type="NCBI Taxonomy" id="2798579"/>
    <lineage>
        <taxon>Bacteria</taxon>
        <taxon>Bacillati</taxon>
        <taxon>Bacillota</taxon>
        <taxon>Bacilli</taxon>
        <taxon>Bacillales</taxon>
        <taxon>Paenibacillaceae</taxon>
        <taxon>Paenibacillus</taxon>
    </lineage>
</organism>
<evidence type="ECO:0000256" key="5">
    <source>
        <dbReference type="ARBA" id="ARBA00013155"/>
    </source>
</evidence>
<evidence type="ECO:0000256" key="3">
    <source>
        <dbReference type="ARBA" id="ARBA00004946"/>
    </source>
</evidence>
<keyword evidence="8 12" id="KW-0808">Transferase</keyword>
<comment type="pathway">
    <text evidence="3 12">Amine and polyamine biosynthesis; ectoine biosynthesis; L-ectoine from L-aspartate 4-semialdehyde: step 1/3.</text>
</comment>
<evidence type="ECO:0000256" key="1">
    <source>
        <dbReference type="ARBA" id="ARBA00001933"/>
    </source>
</evidence>
<dbReference type="PANTHER" id="PTHR43552">
    <property type="entry name" value="DIAMINOBUTYRATE--2-OXOGLUTARATE AMINOTRANSFERASE"/>
    <property type="match status" value="1"/>
</dbReference>
<evidence type="ECO:0000256" key="8">
    <source>
        <dbReference type="ARBA" id="ARBA00022679"/>
    </source>
</evidence>
<evidence type="ECO:0000256" key="2">
    <source>
        <dbReference type="ARBA" id="ARBA00002189"/>
    </source>
</evidence>
<keyword evidence="14" id="KW-1185">Reference proteome</keyword>
<dbReference type="EC" id="2.6.1.76" evidence="5 12"/>
<evidence type="ECO:0000256" key="11">
    <source>
        <dbReference type="RuleBase" id="RU003560"/>
    </source>
</evidence>
<dbReference type="GO" id="GO:0045303">
    <property type="term" value="F:diaminobutyrate-2-oxoglutarate transaminase activity"/>
    <property type="evidence" value="ECO:0007669"/>
    <property type="project" value="UniProtKB-EC"/>
</dbReference>
<dbReference type="GO" id="GO:0047307">
    <property type="term" value="F:diaminobutyrate-pyruvate transaminase activity"/>
    <property type="evidence" value="ECO:0007669"/>
    <property type="project" value="InterPro"/>
</dbReference>
<dbReference type="InterPro" id="IPR004637">
    <property type="entry name" value="Dat"/>
</dbReference>
<dbReference type="EMBL" id="JAELUP010000011">
    <property type="protein sequence ID" value="MBJ6360575.1"/>
    <property type="molecule type" value="Genomic_DNA"/>
</dbReference>
<dbReference type="PROSITE" id="PS00600">
    <property type="entry name" value="AA_TRANSFER_CLASS_3"/>
    <property type="match status" value="1"/>
</dbReference>
<dbReference type="InterPro" id="IPR049704">
    <property type="entry name" value="Aminotrans_3_PPA_site"/>
</dbReference>
<keyword evidence="7 12" id="KW-0032">Aminotransferase</keyword>
<protein>
    <recommendedName>
        <fullName evidence="6 12">Diaminobutyrate--2-oxoglutarate transaminase</fullName>
        <ecNumber evidence="5 12">2.6.1.76</ecNumber>
    </recommendedName>
    <alternativeName>
        <fullName evidence="12">DABA aminotransferase</fullName>
    </alternativeName>
</protein>
<dbReference type="InterPro" id="IPR015422">
    <property type="entry name" value="PyrdxlP-dep_Trfase_small"/>
</dbReference>
<evidence type="ECO:0000256" key="9">
    <source>
        <dbReference type="ARBA" id="ARBA00022898"/>
    </source>
</evidence>
<dbReference type="InterPro" id="IPR005814">
    <property type="entry name" value="Aminotrans_3"/>
</dbReference>
<dbReference type="GO" id="GO:0030170">
    <property type="term" value="F:pyridoxal phosphate binding"/>
    <property type="evidence" value="ECO:0007669"/>
    <property type="project" value="InterPro"/>
</dbReference>
<comment type="catalytic activity">
    <reaction evidence="10 12">
        <text>L-2,4-diaminobutanoate + 2-oxoglutarate = L-aspartate 4-semialdehyde + L-glutamate</text>
        <dbReference type="Rhea" id="RHEA:11160"/>
        <dbReference type="ChEBI" id="CHEBI:16810"/>
        <dbReference type="ChEBI" id="CHEBI:29985"/>
        <dbReference type="ChEBI" id="CHEBI:58761"/>
        <dbReference type="ChEBI" id="CHEBI:537519"/>
        <dbReference type="EC" id="2.6.1.76"/>
    </reaction>
</comment>
<keyword evidence="9 11" id="KW-0663">Pyridoxal phosphate</keyword>
<evidence type="ECO:0000256" key="6">
    <source>
        <dbReference type="ARBA" id="ARBA00014798"/>
    </source>
</evidence>
<evidence type="ECO:0000313" key="14">
    <source>
        <dbReference type="Proteomes" id="UP000640274"/>
    </source>
</evidence>
<name>A0A934J532_9BACL</name>
<comment type="function">
    <text evidence="2 12">Catalyzes reversively the conversion of L-aspartate beta-semialdehyde (ASA) to L-2,4-diaminobutyrate (DABA) by transamination with L-glutamate.</text>
</comment>
<reference evidence="13" key="1">
    <citation type="submission" date="2020-12" db="EMBL/GenBank/DDBJ databases">
        <authorList>
            <person name="Huq M.A."/>
        </authorList>
    </citation>
    <scope>NUCLEOTIDE SEQUENCE</scope>
    <source>
        <strain evidence="13">MAHUQ-46</strain>
    </source>
</reference>
<dbReference type="SUPFAM" id="SSF53383">
    <property type="entry name" value="PLP-dependent transferases"/>
    <property type="match status" value="1"/>
</dbReference>
<dbReference type="GO" id="GO:0019491">
    <property type="term" value="P:ectoine biosynthetic process"/>
    <property type="evidence" value="ECO:0007669"/>
    <property type="project" value="InterPro"/>
</dbReference>
<comment type="caution">
    <text evidence="13">The sequence shown here is derived from an EMBL/GenBank/DDBJ whole genome shotgun (WGS) entry which is preliminary data.</text>
</comment>
<comment type="similarity">
    <text evidence="4 11">Belongs to the class-III pyridoxal-phosphate-dependent aminotransferase family.</text>
</comment>
<dbReference type="NCBIfam" id="TIGR02407">
    <property type="entry name" value="ectoine_ectB"/>
    <property type="match status" value="1"/>
</dbReference>